<dbReference type="EMBL" id="JQGC01000014">
    <property type="protein sequence ID" value="KFL30379.1"/>
    <property type="molecule type" value="Genomic_DNA"/>
</dbReference>
<protein>
    <submittedName>
        <fullName evidence="2">Nitrogen regulatory protein</fullName>
    </submittedName>
</protein>
<dbReference type="SUPFAM" id="SSF55804">
    <property type="entry name" value="Phoshotransferase/anion transport protein"/>
    <property type="match status" value="1"/>
</dbReference>
<evidence type="ECO:0000313" key="3">
    <source>
        <dbReference type="Proteomes" id="UP000028981"/>
    </source>
</evidence>
<dbReference type="AlphaFoldDB" id="A0A087M0H6"/>
<evidence type="ECO:0000313" key="2">
    <source>
        <dbReference type="EMBL" id="KFL30379.1"/>
    </source>
</evidence>
<dbReference type="PANTHER" id="PTHR47738:SF1">
    <property type="entry name" value="NITROGEN REGULATORY PROTEIN"/>
    <property type="match status" value="1"/>
</dbReference>
<proteinExistence type="predicted"/>
<dbReference type="Gene3D" id="3.40.930.10">
    <property type="entry name" value="Mannitol-specific EII, Chain A"/>
    <property type="match status" value="1"/>
</dbReference>
<keyword evidence="3" id="KW-1185">Reference proteome</keyword>
<accession>A0A087M0H6</accession>
<dbReference type="GO" id="GO:0030295">
    <property type="term" value="F:protein kinase activator activity"/>
    <property type="evidence" value="ECO:0007669"/>
    <property type="project" value="TreeGrafter"/>
</dbReference>
<gene>
    <name evidence="2" type="ORF">JP75_15680</name>
</gene>
<organism evidence="2 3">
    <name type="scientific">Devosia riboflavina</name>
    <dbReference type="NCBI Taxonomy" id="46914"/>
    <lineage>
        <taxon>Bacteria</taxon>
        <taxon>Pseudomonadati</taxon>
        <taxon>Pseudomonadota</taxon>
        <taxon>Alphaproteobacteria</taxon>
        <taxon>Hyphomicrobiales</taxon>
        <taxon>Devosiaceae</taxon>
        <taxon>Devosia</taxon>
    </lineage>
</organism>
<dbReference type="CDD" id="cd00211">
    <property type="entry name" value="PTS_IIA_fru"/>
    <property type="match status" value="1"/>
</dbReference>
<dbReference type="PROSITE" id="PS51094">
    <property type="entry name" value="PTS_EIIA_TYPE_2"/>
    <property type="match status" value="1"/>
</dbReference>
<dbReference type="OrthoDB" id="95460at2"/>
<sequence>MELADILAEEAVLDCTGVTSKRQLFDILSKKASEITGKDQNDILAAIAGREELGSTGLGNGIAIPHGKLNGLKGVTAVFARLDTPIDFDAVDDQPVDVVIMLLAPVGAGADHLKALSRVARLLRTESVIDQLRRETDVKRLYALLTTPLEDSCAA</sequence>
<dbReference type="PROSITE" id="PS00372">
    <property type="entry name" value="PTS_EIIA_TYPE_2_HIS"/>
    <property type="match status" value="1"/>
</dbReference>
<dbReference type="InterPro" id="IPR002178">
    <property type="entry name" value="PTS_EIIA_type-2_dom"/>
</dbReference>
<dbReference type="STRING" id="46914.JP75_15680"/>
<reference evidence="2 3" key="1">
    <citation type="submission" date="2014-08" db="EMBL/GenBank/DDBJ databases">
        <authorList>
            <person name="Hassan Y.I."/>
            <person name="Lepp D."/>
            <person name="Zhou T."/>
        </authorList>
    </citation>
    <scope>NUCLEOTIDE SEQUENCE [LARGE SCALE GENOMIC DNA]</scope>
    <source>
        <strain evidence="2 3">IFO13584</strain>
    </source>
</reference>
<dbReference type="Pfam" id="PF00359">
    <property type="entry name" value="PTS_EIIA_2"/>
    <property type="match status" value="1"/>
</dbReference>
<dbReference type="InterPro" id="IPR051541">
    <property type="entry name" value="PTS_SugarTrans_NitroReg"/>
</dbReference>
<dbReference type="PANTHER" id="PTHR47738">
    <property type="entry name" value="PTS SYSTEM FRUCTOSE-LIKE EIIA COMPONENT-RELATED"/>
    <property type="match status" value="1"/>
</dbReference>
<dbReference type="InterPro" id="IPR016152">
    <property type="entry name" value="PTrfase/Anion_transptr"/>
</dbReference>
<name>A0A087M0H6_9HYPH</name>
<evidence type="ECO:0000259" key="1">
    <source>
        <dbReference type="PROSITE" id="PS51094"/>
    </source>
</evidence>
<feature type="domain" description="PTS EIIA type-2" evidence="1">
    <location>
        <begin position="5"/>
        <end position="148"/>
    </location>
</feature>
<dbReference type="RefSeq" id="WP_035084483.1">
    <property type="nucleotide sequence ID" value="NZ_JQGC01000014.1"/>
</dbReference>
<dbReference type="Proteomes" id="UP000028981">
    <property type="component" value="Unassembled WGS sequence"/>
</dbReference>
<comment type="caution">
    <text evidence="2">The sequence shown here is derived from an EMBL/GenBank/DDBJ whole genome shotgun (WGS) entry which is preliminary data.</text>
</comment>